<name>A0A1S7DVP6_RIEAN</name>
<reference evidence="1 2" key="1">
    <citation type="submission" date="2015-06" db="EMBL/GenBank/DDBJ databases">
        <title>R. anatipestifer strain HXb2 is the most virulent strain so far, and the genome sequence would help us uncover the pathogenesis.</title>
        <authorList>
            <person name="Hu Q."/>
            <person name="Qi J."/>
            <person name="Bo H."/>
            <person name="Liu G."/>
            <person name="Tao M."/>
            <person name="Ding Y."/>
            <person name="Xue Y."/>
        </authorList>
    </citation>
    <scope>NUCLEOTIDE SEQUENCE [LARGE SCALE GENOMIC DNA]</scope>
    <source>
        <strain evidence="1 2">HXb2</strain>
    </source>
</reference>
<evidence type="ECO:0000313" key="1">
    <source>
        <dbReference type="EMBL" id="AQY23190.1"/>
    </source>
</evidence>
<dbReference type="AlphaFoldDB" id="A0A1S7DVP6"/>
<dbReference type="RefSeq" id="WP_185114019.1">
    <property type="nucleotide sequence ID" value="NZ_CP011859.1"/>
</dbReference>
<organism evidence="1 2">
    <name type="scientific">Riemerella anatipestifer</name>
    <name type="common">Moraxella anatipestifer</name>
    <dbReference type="NCBI Taxonomy" id="34085"/>
    <lineage>
        <taxon>Bacteria</taxon>
        <taxon>Pseudomonadati</taxon>
        <taxon>Bacteroidota</taxon>
        <taxon>Flavobacteriia</taxon>
        <taxon>Flavobacteriales</taxon>
        <taxon>Weeksellaceae</taxon>
        <taxon>Riemerella</taxon>
    </lineage>
</organism>
<proteinExistence type="predicted"/>
<protein>
    <recommendedName>
        <fullName evidence="3">Outer membrane protein beta-barrel domain-containing protein</fullName>
    </recommendedName>
</protein>
<evidence type="ECO:0000313" key="2">
    <source>
        <dbReference type="Proteomes" id="UP000189883"/>
    </source>
</evidence>
<gene>
    <name evidence="1" type="ORF">AB406_2256</name>
</gene>
<dbReference type="EMBL" id="CP011859">
    <property type="protein sequence ID" value="AQY23190.1"/>
    <property type="molecule type" value="Genomic_DNA"/>
</dbReference>
<accession>A0A1S7DVP6</accession>
<dbReference type="Proteomes" id="UP000189883">
    <property type="component" value="Chromosome"/>
</dbReference>
<sequence length="186" mass="20915">MDKIFVFCFALTFLGSFAQEQKSDKLGIFTGINANVGLDLASILRGNNTNTNNNTLNNSRSDEKFAYGFASELGVQPFNWLAISGGIKYSYVSDNYHLLYYTINPYIFVTKAEDHDFGYIGLKLGKQFNRSAANDTAYWGLSVGKFDASIYRNLGQKFELSLEGYSMGNWFIGFSYGIVFYSNKNL</sequence>
<evidence type="ECO:0008006" key="3">
    <source>
        <dbReference type="Google" id="ProtNLM"/>
    </source>
</evidence>